<organism evidence="1 2">
    <name type="scientific">Caerostris darwini</name>
    <dbReference type="NCBI Taxonomy" id="1538125"/>
    <lineage>
        <taxon>Eukaryota</taxon>
        <taxon>Metazoa</taxon>
        <taxon>Ecdysozoa</taxon>
        <taxon>Arthropoda</taxon>
        <taxon>Chelicerata</taxon>
        <taxon>Arachnida</taxon>
        <taxon>Araneae</taxon>
        <taxon>Araneomorphae</taxon>
        <taxon>Entelegynae</taxon>
        <taxon>Araneoidea</taxon>
        <taxon>Araneidae</taxon>
        <taxon>Caerostris</taxon>
    </lineage>
</organism>
<reference evidence="1 2" key="1">
    <citation type="submission" date="2021-06" db="EMBL/GenBank/DDBJ databases">
        <title>Caerostris darwini draft genome.</title>
        <authorList>
            <person name="Kono N."/>
            <person name="Arakawa K."/>
        </authorList>
    </citation>
    <scope>NUCLEOTIDE SEQUENCE [LARGE SCALE GENOMIC DNA]</scope>
</reference>
<sequence>MSGDTTNSVNLVELWKDNKYLELVKTLHLENKAAKFILDCHGLRINIFVGYEEDDYIWFYNETAEGNESNRLIYSKFRICSSEVLKQRIYVPCLSELIFKQTEPLTDHS</sequence>
<gene>
    <name evidence="1" type="primary">AVEN_73446_1</name>
    <name evidence="1" type="ORF">CDAR_384301</name>
</gene>
<dbReference type="Proteomes" id="UP001054837">
    <property type="component" value="Unassembled WGS sequence"/>
</dbReference>
<dbReference type="AlphaFoldDB" id="A0AAV4R539"/>
<protein>
    <submittedName>
        <fullName evidence="1">Uncharacterized protein</fullName>
    </submittedName>
</protein>
<evidence type="ECO:0000313" key="2">
    <source>
        <dbReference type="Proteomes" id="UP001054837"/>
    </source>
</evidence>
<accession>A0AAV4R539</accession>
<name>A0AAV4R539_9ARAC</name>
<proteinExistence type="predicted"/>
<evidence type="ECO:0000313" key="1">
    <source>
        <dbReference type="EMBL" id="GIY15482.1"/>
    </source>
</evidence>
<dbReference type="EMBL" id="BPLQ01005530">
    <property type="protein sequence ID" value="GIY15482.1"/>
    <property type="molecule type" value="Genomic_DNA"/>
</dbReference>
<keyword evidence="2" id="KW-1185">Reference proteome</keyword>
<comment type="caution">
    <text evidence="1">The sequence shown here is derived from an EMBL/GenBank/DDBJ whole genome shotgun (WGS) entry which is preliminary data.</text>
</comment>